<reference evidence="3" key="1">
    <citation type="submission" date="2016-10" db="EMBL/GenBank/DDBJ databases">
        <authorList>
            <person name="Varghese N."/>
            <person name="Submissions S."/>
        </authorList>
    </citation>
    <scope>NUCLEOTIDE SEQUENCE [LARGE SCALE GENOMIC DNA]</scope>
    <source>
        <strain evidence="3">DSM 24213</strain>
    </source>
</reference>
<organism evidence="2 3">
    <name type="scientific">Halopseudomonas yangmingensis</name>
    <dbReference type="NCBI Taxonomy" id="1720063"/>
    <lineage>
        <taxon>Bacteria</taxon>
        <taxon>Pseudomonadati</taxon>
        <taxon>Pseudomonadota</taxon>
        <taxon>Gammaproteobacteria</taxon>
        <taxon>Pseudomonadales</taxon>
        <taxon>Pseudomonadaceae</taxon>
        <taxon>Halopseudomonas</taxon>
    </lineage>
</organism>
<dbReference type="PANTHER" id="PTHR22916">
    <property type="entry name" value="GLYCOSYLTRANSFERASE"/>
    <property type="match status" value="1"/>
</dbReference>
<dbReference type="PANTHER" id="PTHR22916:SF3">
    <property type="entry name" value="UDP-GLCNAC:BETAGAL BETA-1,3-N-ACETYLGLUCOSAMINYLTRANSFERASE-LIKE PROTEIN 1"/>
    <property type="match status" value="1"/>
</dbReference>
<feature type="domain" description="Glycosyltransferase 2-like" evidence="1">
    <location>
        <begin position="10"/>
        <end position="116"/>
    </location>
</feature>
<dbReference type="InterPro" id="IPR001173">
    <property type="entry name" value="Glyco_trans_2-like"/>
</dbReference>
<dbReference type="Proteomes" id="UP000243629">
    <property type="component" value="Unassembled WGS sequence"/>
</dbReference>
<dbReference type="GO" id="GO:0016758">
    <property type="term" value="F:hexosyltransferase activity"/>
    <property type="evidence" value="ECO:0007669"/>
    <property type="project" value="UniProtKB-ARBA"/>
</dbReference>
<gene>
    <name evidence="2" type="ORF">SAMN05216217_11265</name>
</gene>
<keyword evidence="3" id="KW-1185">Reference proteome</keyword>
<evidence type="ECO:0000259" key="1">
    <source>
        <dbReference type="Pfam" id="PF00535"/>
    </source>
</evidence>
<dbReference type="AlphaFoldDB" id="A0A1I4T1F4"/>
<dbReference type="SUPFAM" id="SSF53448">
    <property type="entry name" value="Nucleotide-diphospho-sugar transferases"/>
    <property type="match status" value="1"/>
</dbReference>
<dbReference type="Gene3D" id="3.90.550.10">
    <property type="entry name" value="Spore Coat Polysaccharide Biosynthesis Protein SpsA, Chain A"/>
    <property type="match status" value="1"/>
</dbReference>
<sequence>MSKVKMPMITVVTPSYNAEKMIGRTIQSVLDQSWLDWEMLIVDDCSSDATRDVVASYIAEDSRIRLIALDVNHGAPAAPRNIGVREAKGRWIAFLDADDIWHPEKLTQQIAAAESKGGKFLSTQMKDFWDDKLLCFPAVGSASVELVTFGKQRLKGRIPTSSVLVLRELMLQFPFNEDIRYKAVEDYHCWMRILESGVKHWKVKFPLLCYRRIAGQISGSKKYMLERMHMVHREFPNTNSLQAIFFTLTHALGGFYYRILKKGL</sequence>
<name>A0A1I4T1F4_9GAMM</name>
<evidence type="ECO:0000313" key="3">
    <source>
        <dbReference type="Proteomes" id="UP000243629"/>
    </source>
</evidence>
<dbReference type="STRING" id="1720063.SAMN05216217_11265"/>
<evidence type="ECO:0000313" key="2">
    <source>
        <dbReference type="EMBL" id="SFM70491.1"/>
    </source>
</evidence>
<protein>
    <submittedName>
        <fullName evidence="2">Teichuronic acid biosynthesis glycosyltransferase TuaG</fullName>
    </submittedName>
</protein>
<dbReference type="CDD" id="cd00761">
    <property type="entry name" value="Glyco_tranf_GTA_type"/>
    <property type="match status" value="1"/>
</dbReference>
<dbReference type="InterPro" id="IPR029044">
    <property type="entry name" value="Nucleotide-diphossugar_trans"/>
</dbReference>
<proteinExistence type="predicted"/>
<accession>A0A1I4T1F4</accession>
<dbReference type="RefSeq" id="WP_177197274.1">
    <property type="nucleotide sequence ID" value="NZ_FOUI01000012.1"/>
</dbReference>
<keyword evidence="2" id="KW-0808">Transferase</keyword>
<dbReference type="EMBL" id="FOUI01000012">
    <property type="protein sequence ID" value="SFM70491.1"/>
    <property type="molecule type" value="Genomic_DNA"/>
</dbReference>
<dbReference type="Pfam" id="PF00535">
    <property type="entry name" value="Glycos_transf_2"/>
    <property type="match status" value="1"/>
</dbReference>